<dbReference type="SUPFAM" id="SSF52833">
    <property type="entry name" value="Thioredoxin-like"/>
    <property type="match status" value="1"/>
</dbReference>
<dbReference type="AlphaFoldDB" id="A0A1F6D0M5"/>
<feature type="chain" id="PRO_5009523639" description="Thioredoxin domain-containing protein" evidence="1">
    <location>
        <begin position="23"/>
        <end position="148"/>
    </location>
</feature>
<reference evidence="3 4" key="1">
    <citation type="journal article" date="2016" name="Nat. Commun.">
        <title>Thousands of microbial genomes shed light on interconnected biogeochemical processes in an aquifer system.</title>
        <authorList>
            <person name="Anantharaman K."/>
            <person name="Brown C.T."/>
            <person name="Hug L.A."/>
            <person name="Sharon I."/>
            <person name="Castelle C.J."/>
            <person name="Probst A.J."/>
            <person name="Thomas B.C."/>
            <person name="Singh A."/>
            <person name="Wilkins M.J."/>
            <person name="Karaoz U."/>
            <person name="Brodie E.L."/>
            <person name="Williams K.H."/>
            <person name="Hubbard S.S."/>
            <person name="Banfield J.F."/>
        </authorList>
    </citation>
    <scope>NUCLEOTIDE SEQUENCE [LARGE SCALE GENOMIC DNA]</scope>
    <source>
        <strain evidence="4">RIFCSPLOWO2_12_FULL_64_10</strain>
    </source>
</reference>
<dbReference type="Pfam" id="PF00085">
    <property type="entry name" value="Thioredoxin"/>
    <property type="match status" value="1"/>
</dbReference>
<dbReference type="EMBL" id="MFKF01000092">
    <property type="protein sequence ID" value="OGG54907.1"/>
    <property type="molecule type" value="Genomic_DNA"/>
</dbReference>
<feature type="signal peptide" evidence="1">
    <location>
        <begin position="1"/>
        <end position="22"/>
    </location>
</feature>
<dbReference type="GO" id="GO:0015035">
    <property type="term" value="F:protein-disulfide reductase activity"/>
    <property type="evidence" value="ECO:0007669"/>
    <property type="project" value="TreeGrafter"/>
</dbReference>
<dbReference type="GO" id="GO:0005829">
    <property type="term" value="C:cytosol"/>
    <property type="evidence" value="ECO:0007669"/>
    <property type="project" value="TreeGrafter"/>
</dbReference>
<evidence type="ECO:0000256" key="1">
    <source>
        <dbReference type="SAM" id="SignalP"/>
    </source>
</evidence>
<protein>
    <recommendedName>
        <fullName evidence="2">Thioredoxin domain-containing protein</fullName>
    </recommendedName>
</protein>
<dbReference type="CDD" id="cd02947">
    <property type="entry name" value="TRX_family"/>
    <property type="match status" value="1"/>
</dbReference>
<evidence type="ECO:0000259" key="2">
    <source>
        <dbReference type="PROSITE" id="PS51352"/>
    </source>
</evidence>
<name>A0A1F6D0M5_HANXR</name>
<dbReference type="PANTHER" id="PTHR45663:SF11">
    <property type="entry name" value="GEO12009P1"/>
    <property type="match status" value="1"/>
</dbReference>
<dbReference type="PANTHER" id="PTHR45663">
    <property type="entry name" value="GEO12009P1"/>
    <property type="match status" value="1"/>
</dbReference>
<feature type="domain" description="Thioredoxin" evidence="2">
    <location>
        <begin position="26"/>
        <end position="134"/>
    </location>
</feature>
<gene>
    <name evidence="3" type="ORF">A3F84_27270</name>
</gene>
<sequence>MEKPKKWGIFIAFVLLAGVVFAQEKQTENPTPPAKKAKPSEQKVSLPRLVDLGADRCVPCKMMAPILEELKKDYTGQFEVEFLDVWKNPAAGRQYGIRLIPTQIFFDPSGKELFRHEGFYARQDILGKWQELGFVYKEPPRRKEAPKR</sequence>
<proteinExistence type="predicted"/>
<keyword evidence="1" id="KW-0732">Signal</keyword>
<accession>A0A1F6D0M5</accession>
<dbReference type="Gene3D" id="3.40.30.10">
    <property type="entry name" value="Glutaredoxin"/>
    <property type="match status" value="1"/>
</dbReference>
<dbReference type="GO" id="GO:0045454">
    <property type="term" value="P:cell redox homeostasis"/>
    <property type="evidence" value="ECO:0007669"/>
    <property type="project" value="TreeGrafter"/>
</dbReference>
<dbReference type="PROSITE" id="PS51352">
    <property type="entry name" value="THIOREDOXIN_2"/>
    <property type="match status" value="1"/>
</dbReference>
<dbReference type="InterPro" id="IPR013766">
    <property type="entry name" value="Thioredoxin_domain"/>
</dbReference>
<dbReference type="Proteomes" id="UP000178606">
    <property type="component" value="Unassembled WGS sequence"/>
</dbReference>
<evidence type="ECO:0000313" key="4">
    <source>
        <dbReference type="Proteomes" id="UP000178606"/>
    </source>
</evidence>
<evidence type="ECO:0000313" key="3">
    <source>
        <dbReference type="EMBL" id="OGG54907.1"/>
    </source>
</evidence>
<dbReference type="InterPro" id="IPR036249">
    <property type="entry name" value="Thioredoxin-like_sf"/>
</dbReference>
<organism evidence="3 4">
    <name type="scientific">Handelsmanbacteria sp. (strain RIFCSPLOWO2_12_FULL_64_10)</name>
    <dbReference type="NCBI Taxonomy" id="1817868"/>
    <lineage>
        <taxon>Bacteria</taxon>
        <taxon>Candidatus Handelsmaniibacteriota</taxon>
    </lineage>
</organism>
<comment type="caution">
    <text evidence="3">The sequence shown here is derived from an EMBL/GenBank/DDBJ whole genome shotgun (WGS) entry which is preliminary data.</text>
</comment>